<dbReference type="Proteomes" id="UP000607397">
    <property type="component" value="Unassembled WGS sequence"/>
</dbReference>
<feature type="site" description="Important to generate the dianion" evidence="9">
    <location>
        <position position="108"/>
    </location>
</feature>
<keyword evidence="11" id="KW-1185">Reference proteome</keyword>
<feature type="binding site" evidence="9">
    <location>
        <position position="102"/>
    </location>
    <ligand>
        <name>Ni(2+)</name>
        <dbReference type="ChEBI" id="CHEBI:49786"/>
    </ligand>
</feature>
<dbReference type="GO" id="GO:0019509">
    <property type="term" value="P:L-methionine salvage from methylthioadenosine"/>
    <property type="evidence" value="ECO:0007669"/>
    <property type="project" value="UniProtKB-UniRule"/>
</dbReference>
<dbReference type="InterPro" id="IPR004313">
    <property type="entry name" value="ARD"/>
</dbReference>
<proteinExistence type="inferred from homology"/>
<name>A0A8K2ABV2_9CYAN</name>
<evidence type="ECO:0000256" key="4">
    <source>
        <dbReference type="ARBA" id="ARBA00022723"/>
    </source>
</evidence>
<dbReference type="SUPFAM" id="SSF51182">
    <property type="entry name" value="RmlC-like cupins"/>
    <property type="match status" value="1"/>
</dbReference>
<feature type="binding site" evidence="9">
    <location>
        <position position="102"/>
    </location>
    <ligand>
        <name>Fe(2+)</name>
        <dbReference type="ChEBI" id="CHEBI:29033"/>
    </ligand>
</feature>
<dbReference type="InterPro" id="IPR014710">
    <property type="entry name" value="RmlC-like_jellyroll"/>
</dbReference>
<feature type="binding site" evidence="9">
    <location>
        <position position="100"/>
    </location>
    <ligand>
        <name>Fe(2+)</name>
        <dbReference type="ChEBI" id="CHEBI:29033"/>
    </ligand>
</feature>
<dbReference type="InterPro" id="IPR023956">
    <property type="entry name" value="ARD_bac"/>
</dbReference>
<comment type="cofactor">
    <cofactor evidence="9">
        <name>Ni(2+)</name>
        <dbReference type="ChEBI" id="CHEBI:49786"/>
    </cofactor>
    <text evidence="9">Binds 1 nickel ion per monomer.</text>
</comment>
<dbReference type="GO" id="GO:0019284">
    <property type="term" value="P:L-methionine salvage from S-adenosylmethionine"/>
    <property type="evidence" value="ECO:0007669"/>
    <property type="project" value="InterPro"/>
</dbReference>
<comment type="caution">
    <text evidence="9">Lacks conserved residue(s) required for the propagation of feature annotation.</text>
</comment>
<dbReference type="PANTHER" id="PTHR23418">
    <property type="entry name" value="ACIREDUCTONE DIOXYGENASE"/>
    <property type="match status" value="1"/>
</dbReference>
<dbReference type="PANTHER" id="PTHR23418:SF0">
    <property type="entry name" value="ACIREDUCTONE DIOXYGENASE"/>
    <property type="match status" value="1"/>
</dbReference>
<reference evidence="10" key="1">
    <citation type="submission" date="2019-12" db="EMBL/GenBank/DDBJ databases">
        <title>High-Quality draft genome sequences of three cyanobacteria isolated from the limestone walls of the Old Cathedral of Coimbra.</title>
        <authorList>
            <person name="Tiago I."/>
            <person name="Soares F."/>
            <person name="Portugal A."/>
        </authorList>
    </citation>
    <scope>NUCLEOTIDE SEQUENCE [LARGE SCALE GENOMIC DNA]</scope>
    <source>
        <strain evidence="10">C</strain>
    </source>
</reference>
<feature type="binding site" evidence="9">
    <location>
        <position position="145"/>
    </location>
    <ligand>
        <name>Fe(2+)</name>
        <dbReference type="ChEBI" id="CHEBI:29033"/>
    </ligand>
</feature>
<comment type="catalytic activity">
    <reaction evidence="1 9">
        <text>1,2-dihydroxy-5-(methylsulfanyl)pent-1-en-3-one + O2 = 4-methylsulfanyl-2-oxobutanoate + formate + 2 H(+)</text>
        <dbReference type="Rhea" id="RHEA:24504"/>
        <dbReference type="ChEBI" id="CHEBI:15378"/>
        <dbReference type="ChEBI" id="CHEBI:15379"/>
        <dbReference type="ChEBI" id="CHEBI:15740"/>
        <dbReference type="ChEBI" id="CHEBI:16723"/>
        <dbReference type="ChEBI" id="CHEBI:49252"/>
        <dbReference type="EC" id="1.13.11.54"/>
    </reaction>
</comment>
<evidence type="ECO:0000256" key="7">
    <source>
        <dbReference type="ARBA" id="ARBA00023004"/>
    </source>
</evidence>
<protein>
    <recommendedName>
        <fullName evidence="9">Acireductone dioxygenase</fullName>
    </recommendedName>
    <alternativeName>
        <fullName evidence="9">1,2-dihydroxy-3-keto-5-methylthiopentene dioxygenase</fullName>
        <shortName evidence="9">DHK-MTPene dioxygenase</shortName>
    </alternativeName>
    <alternativeName>
        <fullName evidence="9">Acireductone dioxygenase (Fe(2+)-requiring)</fullName>
        <shortName evidence="9">ARD'</shortName>
        <shortName evidence="9">Fe-ARD</shortName>
        <ecNumber evidence="9">1.13.11.54</ecNumber>
    </alternativeName>
    <alternativeName>
        <fullName evidence="9">Acireductone dioxygenase (Ni(2+)-requiring)</fullName>
        <shortName evidence="9">ARD</shortName>
        <shortName evidence="9">Ni-ARD</shortName>
        <ecNumber evidence="9">1.13.11.53</ecNumber>
    </alternativeName>
</protein>
<evidence type="ECO:0000256" key="6">
    <source>
        <dbReference type="ARBA" id="ARBA00023002"/>
    </source>
</evidence>
<keyword evidence="8 9" id="KW-0486">Methionine biosynthesis</keyword>
<comment type="pathway">
    <text evidence="9">Amino-acid biosynthesis; L-methionine biosynthesis via salvage pathway; L-methionine from S-methyl-5-thio-alpha-D-ribose 1-phosphate: step 5/6.</text>
</comment>
<feature type="binding site" evidence="9">
    <location>
        <position position="106"/>
    </location>
    <ligand>
        <name>Ni(2+)</name>
        <dbReference type="ChEBI" id="CHEBI:49786"/>
    </ligand>
</feature>
<dbReference type="HAMAP" id="MF_01682">
    <property type="entry name" value="Salvage_MtnD"/>
    <property type="match status" value="1"/>
</dbReference>
<feature type="binding site" evidence="9">
    <location>
        <position position="106"/>
    </location>
    <ligand>
        <name>Fe(2+)</name>
        <dbReference type="ChEBI" id="CHEBI:29033"/>
    </ligand>
</feature>
<comment type="similarity">
    <text evidence="9">Belongs to the acireductone dioxygenase (ARD) family.</text>
</comment>
<dbReference type="CDD" id="cd02232">
    <property type="entry name" value="cupin_ARD"/>
    <property type="match status" value="1"/>
</dbReference>
<dbReference type="EMBL" id="WVIC01000002">
    <property type="protein sequence ID" value="NCJ05238.1"/>
    <property type="molecule type" value="Genomic_DNA"/>
</dbReference>
<gene>
    <name evidence="9" type="primary">mtnD</name>
    <name evidence="10" type="ORF">GS597_01640</name>
</gene>
<dbReference type="GO" id="GO:0016151">
    <property type="term" value="F:nickel cation binding"/>
    <property type="evidence" value="ECO:0007669"/>
    <property type="project" value="UniProtKB-UniRule"/>
</dbReference>
<feature type="binding site" evidence="9">
    <location>
        <position position="100"/>
    </location>
    <ligand>
        <name>Ni(2+)</name>
        <dbReference type="ChEBI" id="CHEBI:49786"/>
    </ligand>
</feature>
<keyword evidence="7 9" id="KW-0408">Iron</keyword>
<dbReference type="EC" id="1.13.11.53" evidence="9"/>
<keyword evidence="2 9" id="KW-0533">Nickel</keyword>
<comment type="caution">
    <text evidence="10">The sequence shown here is derived from an EMBL/GenBank/DDBJ whole genome shotgun (WGS) entry which is preliminary data.</text>
</comment>
<evidence type="ECO:0000256" key="2">
    <source>
        <dbReference type="ARBA" id="ARBA00022596"/>
    </source>
</evidence>
<dbReference type="RefSeq" id="WP_161823716.1">
    <property type="nucleotide sequence ID" value="NZ_WVIC01000002.1"/>
</dbReference>
<evidence type="ECO:0000256" key="8">
    <source>
        <dbReference type="ARBA" id="ARBA00023167"/>
    </source>
</evidence>
<evidence type="ECO:0000256" key="9">
    <source>
        <dbReference type="HAMAP-Rule" id="MF_01682"/>
    </source>
</evidence>
<dbReference type="GO" id="GO:0010309">
    <property type="term" value="F:acireductone dioxygenase [iron(II)-requiring] activity"/>
    <property type="evidence" value="ECO:0007669"/>
    <property type="project" value="UniProtKB-UniRule"/>
</dbReference>
<feature type="site" description="May play a role in transmitting local conformational changes" evidence="9">
    <location>
        <position position="105"/>
    </location>
</feature>
<dbReference type="GO" id="GO:0010308">
    <property type="term" value="F:acireductone dioxygenase (Ni2+-requiring) activity"/>
    <property type="evidence" value="ECO:0007669"/>
    <property type="project" value="UniProtKB-UniRule"/>
</dbReference>
<keyword evidence="3 9" id="KW-0028">Amino-acid biosynthesis</keyword>
<comment type="function">
    <text evidence="9">Catalyzes 2 different reactions between oxygene and the acireductone 1,2-dihydroxy-3-keto-5-methylthiopentene (DHK-MTPene) depending upon the metal bound in the active site. Fe-containing acireductone dioxygenase (Fe-ARD) produces formate and 2-keto-4-methylthiobutyrate (KMTB), the alpha-ketoacid precursor of methionine in the methionine recycle pathway. Ni-containing acireductone dioxygenase (Ni-ARD) produces methylthiopropionate, carbon monoxide and formate, and does not lie on the methionine recycle pathway.</text>
</comment>
<keyword evidence="5 9" id="KW-0223">Dioxygenase</keyword>
<evidence type="ECO:0000256" key="1">
    <source>
        <dbReference type="ARBA" id="ARBA00000428"/>
    </source>
</evidence>
<evidence type="ECO:0000256" key="5">
    <source>
        <dbReference type="ARBA" id="ARBA00022964"/>
    </source>
</evidence>
<organism evidence="10 11">
    <name type="scientific">Petrachloros mirabilis ULC683</name>
    <dbReference type="NCBI Taxonomy" id="2781853"/>
    <lineage>
        <taxon>Bacteria</taxon>
        <taxon>Bacillati</taxon>
        <taxon>Cyanobacteriota</taxon>
        <taxon>Cyanophyceae</taxon>
        <taxon>Synechococcales</taxon>
        <taxon>Petrachlorosaceae</taxon>
        <taxon>Petrachloros</taxon>
        <taxon>Petrachloros mirabilis</taxon>
    </lineage>
</organism>
<dbReference type="AlphaFoldDB" id="A0A8K2ABV2"/>
<keyword evidence="6 9" id="KW-0560">Oxidoreductase</keyword>
<dbReference type="Gene3D" id="2.60.120.10">
    <property type="entry name" value="Jelly Rolls"/>
    <property type="match status" value="1"/>
</dbReference>
<dbReference type="EC" id="1.13.11.54" evidence="9"/>
<evidence type="ECO:0000313" key="11">
    <source>
        <dbReference type="Proteomes" id="UP000607397"/>
    </source>
</evidence>
<comment type="cofactor">
    <cofactor evidence="9">
        <name>Fe(2+)</name>
        <dbReference type="ChEBI" id="CHEBI:29033"/>
    </cofactor>
    <text evidence="9">Binds 1 Fe(2+) cation per monomer.</text>
</comment>
<evidence type="ECO:0000256" key="3">
    <source>
        <dbReference type="ARBA" id="ARBA00022605"/>
    </source>
</evidence>
<dbReference type="InterPro" id="IPR011051">
    <property type="entry name" value="RmlC_Cupin_sf"/>
</dbReference>
<comment type="catalytic activity">
    <reaction evidence="9">
        <text>1,2-dihydroxy-5-(methylsulfanyl)pent-1-en-3-one + O2 = 3-(methylsulfanyl)propanoate + CO + formate + 2 H(+)</text>
        <dbReference type="Rhea" id="RHEA:14161"/>
        <dbReference type="ChEBI" id="CHEBI:15378"/>
        <dbReference type="ChEBI" id="CHEBI:15379"/>
        <dbReference type="ChEBI" id="CHEBI:15740"/>
        <dbReference type="ChEBI" id="CHEBI:17245"/>
        <dbReference type="ChEBI" id="CHEBI:49016"/>
        <dbReference type="ChEBI" id="CHEBI:49252"/>
        <dbReference type="EC" id="1.13.11.53"/>
    </reaction>
</comment>
<feature type="binding site" evidence="9">
    <location>
        <position position="145"/>
    </location>
    <ligand>
        <name>Ni(2+)</name>
        <dbReference type="ChEBI" id="CHEBI:49786"/>
    </ligand>
</feature>
<accession>A0A8K2ABV2</accession>
<comment type="subunit">
    <text evidence="9">Monomer.</text>
</comment>
<dbReference type="UniPathway" id="UPA00904">
    <property type="reaction ID" value="UER00878"/>
</dbReference>
<sequence length="183" mass="20618">MAILRLEGGTVLREGDAIAAQLSPLGITLKHWPVGVDPTLKAYLAQPALDDVAKEKVLSGLESYFTQLQTEGGYQTRDLIVLHPQLENLDTLLAKFSRPHTHDDDEVRYVIDGEGIFGFVYPDGRQLELTVEAEDYINVPAHTEHWFYLTSARRIKAVRYFSGTEGWVPHYTQTEIRLQPVAV</sequence>
<dbReference type="Pfam" id="PF03079">
    <property type="entry name" value="ARD"/>
    <property type="match status" value="1"/>
</dbReference>
<dbReference type="GO" id="GO:0005506">
    <property type="term" value="F:iron ion binding"/>
    <property type="evidence" value="ECO:0007669"/>
    <property type="project" value="UniProtKB-UniRule"/>
</dbReference>
<keyword evidence="4 9" id="KW-0479">Metal-binding</keyword>
<evidence type="ECO:0000313" key="10">
    <source>
        <dbReference type="EMBL" id="NCJ05238.1"/>
    </source>
</evidence>